<dbReference type="Proteomes" id="UP000676565">
    <property type="component" value="Unassembled WGS sequence"/>
</dbReference>
<evidence type="ECO:0000256" key="3">
    <source>
        <dbReference type="ARBA" id="ARBA00022777"/>
    </source>
</evidence>
<feature type="compositionally biased region" description="Pro residues" evidence="6">
    <location>
        <begin position="31"/>
        <end position="42"/>
    </location>
</feature>
<dbReference type="PANTHER" id="PTHR43289">
    <property type="entry name" value="MITOGEN-ACTIVATED PROTEIN KINASE KINASE KINASE 20-RELATED"/>
    <property type="match status" value="1"/>
</dbReference>
<dbReference type="PROSITE" id="PS50011">
    <property type="entry name" value="PROTEIN_KINASE_DOM"/>
    <property type="match status" value="1"/>
</dbReference>
<dbReference type="PROSITE" id="PS00107">
    <property type="entry name" value="PROTEIN_KINASE_ATP"/>
    <property type="match status" value="1"/>
</dbReference>
<dbReference type="InterPro" id="IPR011009">
    <property type="entry name" value="Kinase-like_dom_sf"/>
</dbReference>
<dbReference type="Pfam" id="PF00069">
    <property type="entry name" value="Pkinase"/>
    <property type="match status" value="1"/>
</dbReference>
<comment type="caution">
    <text evidence="8">The sequence shown here is derived from an EMBL/GenBank/DDBJ whole genome shotgun (WGS) entry which is preliminary data.</text>
</comment>
<dbReference type="InterPro" id="IPR000719">
    <property type="entry name" value="Prot_kinase_dom"/>
</dbReference>
<keyword evidence="2 5" id="KW-0547">Nucleotide-binding</keyword>
<proteinExistence type="predicted"/>
<feature type="domain" description="Protein kinase" evidence="7">
    <location>
        <begin position="44"/>
        <end position="322"/>
    </location>
</feature>
<dbReference type="Gene3D" id="1.10.510.10">
    <property type="entry name" value="Transferase(Phosphotransferase) domain 1"/>
    <property type="match status" value="1"/>
</dbReference>
<evidence type="ECO:0000256" key="5">
    <source>
        <dbReference type="PROSITE-ProRule" id="PRU10141"/>
    </source>
</evidence>
<dbReference type="RefSeq" id="WP_210660029.1">
    <property type="nucleotide sequence ID" value="NZ_JAGKQQ010000001.1"/>
</dbReference>
<name>A0ABS5C073_9BACT</name>
<gene>
    <name evidence="8" type="ORF">J8F10_29440</name>
</gene>
<accession>A0ABS5C073</accession>
<organism evidence="8 9">
    <name type="scientific">Gemmata palustris</name>
    <dbReference type="NCBI Taxonomy" id="2822762"/>
    <lineage>
        <taxon>Bacteria</taxon>
        <taxon>Pseudomonadati</taxon>
        <taxon>Planctomycetota</taxon>
        <taxon>Planctomycetia</taxon>
        <taxon>Gemmatales</taxon>
        <taxon>Gemmataceae</taxon>
        <taxon>Gemmata</taxon>
    </lineage>
</organism>
<keyword evidence="3 8" id="KW-0418">Kinase</keyword>
<dbReference type="SMART" id="SM00220">
    <property type="entry name" value="S_TKc"/>
    <property type="match status" value="1"/>
</dbReference>
<keyword evidence="8" id="KW-0723">Serine/threonine-protein kinase</keyword>
<protein>
    <submittedName>
        <fullName evidence="8">Serine/threonine protein kinase</fullName>
    </submittedName>
</protein>
<dbReference type="Gene3D" id="3.30.200.20">
    <property type="entry name" value="Phosphorylase Kinase, domain 1"/>
    <property type="match status" value="1"/>
</dbReference>
<dbReference type="InterPro" id="IPR008271">
    <property type="entry name" value="Ser/Thr_kinase_AS"/>
</dbReference>
<evidence type="ECO:0000313" key="9">
    <source>
        <dbReference type="Proteomes" id="UP000676565"/>
    </source>
</evidence>
<reference evidence="8 9" key="1">
    <citation type="submission" date="2021-04" db="EMBL/GenBank/DDBJ databases">
        <authorList>
            <person name="Ivanova A."/>
        </authorList>
    </citation>
    <scope>NUCLEOTIDE SEQUENCE [LARGE SCALE GENOMIC DNA]</scope>
    <source>
        <strain evidence="8 9">G18</strain>
    </source>
</reference>
<evidence type="ECO:0000256" key="4">
    <source>
        <dbReference type="ARBA" id="ARBA00022840"/>
    </source>
</evidence>
<keyword evidence="9" id="KW-1185">Reference proteome</keyword>
<evidence type="ECO:0000256" key="1">
    <source>
        <dbReference type="ARBA" id="ARBA00022679"/>
    </source>
</evidence>
<sequence length="623" mass="66579">MCAKTRHLDLRADTDKPDVTVGPRARVRSTPPAPESLPPNPPGLALSRLLGSGGMGKVYLALDEETKRQVAVKLLHAPGDPTALDRLQLEVRALAALAHPNVVTVFAANLHQHPPHYTMEFVPGGTLARLVGTRGPLAPKDAAELIKAVAHGTHATNQAGIVHRDIKPGNVLLQFKSGTEGSSGPADLTTLRSADVVPKLSDFGLAKQLDRTVSLTQGTGILGTPGFMAPEQVTNAPVTPRTDVYGLGATLYHALTGSAPFEEAEPHQLMAQIERAEPSRVRAARPEIPLELEAIAHKCLEKKPADRYATAEELADDLGRFLDKKPVLAKPLTPARRAWKTVTRNRTTLARVAAAVCVLASVFAIGAGLRASGEPAWEKIEKELAAGRAVTLVGATGEPLCSKWALGPAELVPGESGAPCSFSALDLSMLDLCRDPMNDSYQIRAELSQADVTRTPDGLLPQGGGHEIGLYFGRQTAPGANGLQSQIAFLIRFDELLRDHAELVRLSVPRSRATTPGIGLESLASVPFDSAKQVPSPWRTIEIDVTQAGIEARWIQPDGAKSAFRTVPLAEARAKYSKTHEELDKLIPGNGITYPAWNARAPIGIWAYRSVVTVRNVTLTPIP</sequence>
<feature type="region of interest" description="Disordered" evidence="6">
    <location>
        <begin position="1"/>
        <end position="42"/>
    </location>
</feature>
<dbReference type="PANTHER" id="PTHR43289:SF6">
    <property type="entry name" value="SERINE_THREONINE-PROTEIN KINASE NEKL-3"/>
    <property type="match status" value="1"/>
</dbReference>
<feature type="compositionally biased region" description="Basic and acidic residues" evidence="6">
    <location>
        <begin position="1"/>
        <end position="18"/>
    </location>
</feature>
<dbReference type="PROSITE" id="PS00108">
    <property type="entry name" value="PROTEIN_KINASE_ST"/>
    <property type="match status" value="1"/>
</dbReference>
<evidence type="ECO:0000313" key="8">
    <source>
        <dbReference type="EMBL" id="MBP3959387.1"/>
    </source>
</evidence>
<keyword evidence="1" id="KW-0808">Transferase</keyword>
<evidence type="ECO:0000259" key="7">
    <source>
        <dbReference type="PROSITE" id="PS50011"/>
    </source>
</evidence>
<keyword evidence="4 5" id="KW-0067">ATP-binding</keyword>
<evidence type="ECO:0000256" key="6">
    <source>
        <dbReference type="SAM" id="MobiDB-lite"/>
    </source>
</evidence>
<dbReference type="EMBL" id="JAGKQQ010000001">
    <property type="protein sequence ID" value="MBP3959387.1"/>
    <property type="molecule type" value="Genomic_DNA"/>
</dbReference>
<dbReference type="GO" id="GO:0004674">
    <property type="term" value="F:protein serine/threonine kinase activity"/>
    <property type="evidence" value="ECO:0007669"/>
    <property type="project" value="UniProtKB-KW"/>
</dbReference>
<dbReference type="InterPro" id="IPR017441">
    <property type="entry name" value="Protein_kinase_ATP_BS"/>
</dbReference>
<evidence type="ECO:0000256" key="2">
    <source>
        <dbReference type="ARBA" id="ARBA00022741"/>
    </source>
</evidence>
<feature type="binding site" evidence="5">
    <location>
        <position position="73"/>
    </location>
    <ligand>
        <name>ATP</name>
        <dbReference type="ChEBI" id="CHEBI:30616"/>
    </ligand>
</feature>
<dbReference type="SUPFAM" id="SSF56112">
    <property type="entry name" value="Protein kinase-like (PK-like)"/>
    <property type="match status" value="1"/>
</dbReference>
<dbReference type="CDD" id="cd14014">
    <property type="entry name" value="STKc_PknB_like"/>
    <property type="match status" value="1"/>
</dbReference>